<feature type="compositionally biased region" description="Gly residues" evidence="1">
    <location>
        <begin position="296"/>
        <end position="311"/>
    </location>
</feature>
<evidence type="ECO:0000313" key="2">
    <source>
        <dbReference type="EMBL" id="CAA9555837.1"/>
    </source>
</evidence>
<feature type="compositionally biased region" description="Basic residues" evidence="1">
    <location>
        <begin position="182"/>
        <end position="199"/>
    </location>
</feature>
<proteinExistence type="predicted"/>
<feature type="compositionally biased region" description="Basic and acidic residues" evidence="1">
    <location>
        <begin position="215"/>
        <end position="233"/>
    </location>
</feature>
<sequence length="358" mass="37850">GFDPFRRARRFDPARPRPGRPGRPAPAHPRQRRRLDPGRPDQPPRGAGVSGGRGLRPRFSALGRRGDPVGGGARDPGDPGGGGDHPLGGPAVAPAGLRHRAGAAGPGRGRVPGAADRAGRAAPKRGGRRAAADRALRPGVALPERGAGRAPDVAVPRPFGGDCRQARREPEAGRRPGDGTGRHLHHRSAAGAGRHRGARGGRNLRDGPPGPRRLGRGDDRRRPGADPAHDPARRPGSPLSLLHRRPNRRIPRDGNPPRPADRLRLRLPRPRRARRPAPLAGRLVRRTAATARGDGRTGAGRRAGLGAGDGPPGRRPDARPAARRRRRGRHRPRQRPDRTGRGTVDGGGGGAERGRHAV</sequence>
<feature type="compositionally biased region" description="Basic and acidic residues" evidence="1">
    <location>
        <begin position="1"/>
        <end position="15"/>
    </location>
</feature>
<dbReference type="AlphaFoldDB" id="A0A6J4UNV3"/>
<feature type="compositionally biased region" description="Basic residues" evidence="1">
    <location>
        <begin position="321"/>
        <end position="333"/>
    </location>
</feature>
<feature type="compositionally biased region" description="Basic residues" evidence="1">
    <location>
        <begin position="265"/>
        <end position="275"/>
    </location>
</feature>
<name>A0A6J4UNV3_9BACT</name>
<reference evidence="2" key="1">
    <citation type="submission" date="2020-02" db="EMBL/GenBank/DDBJ databases">
        <authorList>
            <person name="Meier V. D."/>
        </authorList>
    </citation>
    <scope>NUCLEOTIDE SEQUENCE</scope>
    <source>
        <strain evidence="2">AVDCRST_MAG73</strain>
    </source>
</reference>
<evidence type="ECO:0000256" key="1">
    <source>
        <dbReference type="SAM" id="MobiDB-lite"/>
    </source>
</evidence>
<accession>A0A6J4UNV3</accession>
<feature type="compositionally biased region" description="Low complexity" evidence="1">
    <location>
        <begin position="276"/>
        <end position="292"/>
    </location>
</feature>
<feature type="non-terminal residue" evidence="2">
    <location>
        <position position="1"/>
    </location>
</feature>
<feature type="compositionally biased region" description="Gly residues" evidence="1">
    <location>
        <begin position="68"/>
        <end position="86"/>
    </location>
</feature>
<protein>
    <submittedName>
        <fullName evidence="2">PHP C-terminal domain protein</fullName>
    </submittedName>
</protein>
<feature type="compositionally biased region" description="Basic and acidic residues" evidence="1">
    <location>
        <begin position="164"/>
        <end position="181"/>
    </location>
</feature>
<gene>
    <name evidence="2" type="ORF">AVDCRST_MAG73-3270</name>
</gene>
<feature type="compositionally biased region" description="Low complexity" evidence="1">
    <location>
        <begin position="87"/>
        <end position="96"/>
    </location>
</feature>
<feature type="non-terminal residue" evidence="2">
    <location>
        <position position="358"/>
    </location>
</feature>
<organism evidence="2">
    <name type="scientific">uncultured Thermomicrobiales bacterium</name>
    <dbReference type="NCBI Taxonomy" id="1645740"/>
    <lineage>
        <taxon>Bacteria</taxon>
        <taxon>Pseudomonadati</taxon>
        <taxon>Thermomicrobiota</taxon>
        <taxon>Thermomicrobia</taxon>
        <taxon>Thermomicrobiales</taxon>
        <taxon>environmental samples</taxon>
    </lineage>
</organism>
<feature type="region of interest" description="Disordered" evidence="1">
    <location>
        <begin position="1"/>
        <end position="358"/>
    </location>
</feature>
<dbReference type="EMBL" id="CADCWE010000217">
    <property type="protein sequence ID" value="CAA9555837.1"/>
    <property type="molecule type" value="Genomic_DNA"/>
</dbReference>